<dbReference type="PhylomeDB" id="B4JVE1"/>
<dbReference type="GO" id="GO:0034454">
    <property type="term" value="P:microtubule anchoring at centrosome"/>
    <property type="evidence" value="ECO:0007669"/>
    <property type="project" value="EnsemblMetazoa"/>
</dbReference>
<dbReference type="GO" id="GO:0036064">
    <property type="term" value="C:ciliary basal body"/>
    <property type="evidence" value="ECO:0007669"/>
    <property type="project" value="EnsemblMetazoa"/>
</dbReference>
<evidence type="ECO:0000313" key="1">
    <source>
        <dbReference type="EMBL" id="EDV98409.1"/>
    </source>
</evidence>
<dbReference type="AlphaFoldDB" id="B4JVE1"/>
<dbReference type="GO" id="GO:0007099">
    <property type="term" value="P:centriole replication"/>
    <property type="evidence" value="ECO:0007669"/>
    <property type="project" value="EnsemblMetazoa"/>
</dbReference>
<dbReference type="GO" id="GO:0010457">
    <property type="term" value="P:centriole-centriole cohesion"/>
    <property type="evidence" value="ECO:0007669"/>
    <property type="project" value="EnsemblMetazoa"/>
</dbReference>
<protein>
    <submittedName>
        <fullName evidence="1">GH22691</fullName>
    </submittedName>
</protein>
<gene>
    <name evidence="1" type="primary">Dgri\GH22691</name>
    <name evidence="1" type="ORF">Dgri_GH22691</name>
</gene>
<dbReference type="OrthoDB" id="76173at2759"/>
<dbReference type="Proteomes" id="UP000001070">
    <property type="component" value="Unassembled WGS sequence"/>
</dbReference>
<dbReference type="GO" id="GO:0005814">
    <property type="term" value="C:centriole"/>
    <property type="evidence" value="ECO:0007669"/>
    <property type="project" value="EnsemblMetazoa"/>
</dbReference>
<dbReference type="eggNOG" id="ENOG502T8B9">
    <property type="taxonomic scope" value="Eukaryota"/>
</dbReference>
<dbReference type="GO" id="GO:0032053">
    <property type="term" value="P:ciliary basal body organization"/>
    <property type="evidence" value="ECO:0007669"/>
    <property type="project" value="EnsemblMetazoa"/>
</dbReference>
<keyword evidence="2" id="KW-1185">Reference proteome</keyword>
<dbReference type="GO" id="GO:0000132">
    <property type="term" value="P:establishment of mitotic spindle orientation"/>
    <property type="evidence" value="ECO:0007669"/>
    <property type="project" value="EnsemblMetazoa"/>
</dbReference>
<reference evidence="1 2" key="1">
    <citation type="journal article" date="2007" name="Nature">
        <title>Evolution of genes and genomes on the Drosophila phylogeny.</title>
        <authorList>
            <consortium name="Drosophila 12 Genomes Consortium"/>
            <person name="Clark A.G."/>
            <person name="Eisen M.B."/>
            <person name="Smith D.R."/>
            <person name="Bergman C.M."/>
            <person name="Oliver B."/>
            <person name="Markow T.A."/>
            <person name="Kaufman T.C."/>
            <person name="Kellis M."/>
            <person name="Gelbart W."/>
            <person name="Iyer V.N."/>
            <person name="Pollard D.A."/>
            <person name="Sackton T.B."/>
            <person name="Larracuente A.M."/>
            <person name="Singh N.D."/>
            <person name="Abad J.P."/>
            <person name="Abt D.N."/>
            <person name="Adryan B."/>
            <person name="Aguade M."/>
            <person name="Akashi H."/>
            <person name="Anderson W.W."/>
            <person name="Aquadro C.F."/>
            <person name="Ardell D.H."/>
            <person name="Arguello R."/>
            <person name="Artieri C.G."/>
            <person name="Barbash D.A."/>
            <person name="Barker D."/>
            <person name="Barsanti P."/>
            <person name="Batterham P."/>
            <person name="Batzoglou S."/>
            <person name="Begun D."/>
            <person name="Bhutkar A."/>
            <person name="Blanco E."/>
            <person name="Bosak S.A."/>
            <person name="Bradley R.K."/>
            <person name="Brand A.D."/>
            <person name="Brent M.R."/>
            <person name="Brooks A.N."/>
            <person name="Brown R.H."/>
            <person name="Butlin R.K."/>
            <person name="Caggese C."/>
            <person name="Calvi B.R."/>
            <person name="Bernardo de Carvalho A."/>
            <person name="Caspi A."/>
            <person name="Castrezana S."/>
            <person name="Celniker S.E."/>
            <person name="Chang J.L."/>
            <person name="Chapple C."/>
            <person name="Chatterji S."/>
            <person name="Chinwalla A."/>
            <person name="Civetta A."/>
            <person name="Clifton S.W."/>
            <person name="Comeron J.M."/>
            <person name="Costello J.C."/>
            <person name="Coyne J.A."/>
            <person name="Daub J."/>
            <person name="David R.G."/>
            <person name="Delcher A.L."/>
            <person name="Delehaunty K."/>
            <person name="Do C.B."/>
            <person name="Ebling H."/>
            <person name="Edwards K."/>
            <person name="Eickbush T."/>
            <person name="Evans J.D."/>
            <person name="Filipski A."/>
            <person name="Findeiss S."/>
            <person name="Freyhult E."/>
            <person name="Fulton L."/>
            <person name="Fulton R."/>
            <person name="Garcia A.C."/>
            <person name="Gardiner A."/>
            <person name="Garfield D.A."/>
            <person name="Garvin B.E."/>
            <person name="Gibson G."/>
            <person name="Gilbert D."/>
            <person name="Gnerre S."/>
            <person name="Godfrey J."/>
            <person name="Good R."/>
            <person name="Gotea V."/>
            <person name="Gravely B."/>
            <person name="Greenberg A.J."/>
            <person name="Griffiths-Jones S."/>
            <person name="Gross S."/>
            <person name="Guigo R."/>
            <person name="Gustafson E.A."/>
            <person name="Haerty W."/>
            <person name="Hahn M.W."/>
            <person name="Halligan D.L."/>
            <person name="Halpern A.L."/>
            <person name="Halter G.M."/>
            <person name="Han M.V."/>
            <person name="Heger A."/>
            <person name="Hillier L."/>
            <person name="Hinrichs A.S."/>
            <person name="Holmes I."/>
            <person name="Hoskins R.A."/>
            <person name="Hubisz M.J."/>
            <person name="Hultmark D."/>
            <person name="Huntley M.A."/>
            <person name="Jaffe D.B."/>
            <person name="Jagadeeshan S."/>
            <person name="Jeck W.R."/>
            <person name="Johnson J."/>
            <person name="Jones C.D."/>
            <person name="Jordan W.C."/>
            <person name="Karpen G.H."/>
            <person name="Kataoka E."/>
            <person name="Keightley P.D."/>
            <person name="Kheradpour P."/>
            <person name="Kirkness E.F."/>
            <person name="Koerich L.B."/>
            <person name="Kristiansen K."/>
            <person name="Kudrna D."/>
            <person name="Kulathinal R.J."/>
            <person name="Kumar S."/>
            <person name="Kwok R."/>
            <person name="Lander E."/>
            <person name="Langley C.H."/>
            <person name="Lapoint R."/>
            <person name="Lazzaro B.P."/>
            <person name="Lee S.J."/>
            <person name="Levesque L."/>
            <person name="Li R."/>
            <person name="Lin C.F."/>
            <person name="Lin M.F."/>
            <person name="Lindblad-Toh K."/>
            <person name="Llopart A."/>
            <person name="Long M."/>
            <person name="Low L."/>
            <person name="Lozovsky E."/>
            <person name="Lu J."/>
            <person name="Luo M."/>
            <person name="Machado C.A."/>
            <person name="Makalowski W."/>
            <person name="Marzo M."/>
            <person name="Matsuda M."/>
            <person name="Matzkin L."/>
            <person name="McAllister B."/>
            <person name="McBride C.S."/>
            <person name="McKernan B."/>
            <person name="McKernan K."/>
            <person name="Mendez-Lago M."/>
            <person name="Minx P."/>
            <person name="Mollenhauer M.U."/>
            <person name="Montooth K."/>
            <person name="Mount S.M."/>
            <person name="Mu X."/>
            <person name="Myers E."/>
            <person name="Negre B."/>
            <person name="Newfeld S."/>
            <person name="Nielsen R."/>
            <person name="Noor M.A."/>
            <person name="O'Grady P."/>
            <person name="Pachter L."/>
            <person name="Papaceit M."/>
            <person name="Parisi M.J."/>
            <person name="Parisi M."/>
            <person name="Parts L."/>
            <person name="Pedersen J.S."/>
            <person name="Pesole G."/>
            <person name="Phillippy A.M."/>
            <person name="Ponting C.P."/>
            <person name="Pop M."/>
            <person name="Porcelli D."/>
            <person name="Powell J.R."/>
            <person name="Prohaska S."/>
            <person name="Pruitt K."/>
            <person name="Puig M."/>
            <person name="Quesneville H."/>
            <person name="Ram K.R."/>
            <person name="Rand D."/>
            <person name="Rasmussen M.D."/>
            <person name="Reed L.K."/>
            <person name="Reenan R."/>
            <person name="Reily A."/>
            <person name="Remington K.A."/>
            <person name="Rieger T.T."/>
            <person name="Ritchie M.G."/>
            <person name="Robin C."/>
            <person name="Rogers Y.H."/>
            <person name="Rohde C."/>
            <person name="Rozas J."/>
            <person name="Rubenfield M.J."/>
            <person name="Ruiz A."/>
            <person name="Russo S."/>
            <person name="Salzberg S.L."/>
            <person name="Sanchez-Gracia A."/>
            <person name="Saranga D.J."/>
            <person name="Sato H."/>
            <person name="Schaeffer S.W."/>
            <person name="Schatz M.C."/>
            <person name="Schlenke T."/>
            <person name="Schwartz R."/>
            <person name="Segarra C."/>
            <person name="Singh R.S."/>
            <person name="Sirot L."/>
            <person name="Sirota M."/>
            <person name="Sisneros N.B."/>
            <person name="Smith C.D."/>
            <person name="Smith T.F."/>
            <person name="Spieth J."/>
            <person name="Stage D.E."/>
            <person name="Stark A."/>
            <person name="Stephan W."/>
            <person name="Strausberg R.L."/>
            <person name="Strempel S."/>
            <person name="Sturgill D."/>
            <person name="Sutton G."/>
            <person name="Sutton G.G."/>
            <person name="Tao W."/>
            <person name="Teichmann S."/>
            <person name="Tobari Y.N."/>
            <person name="Tomimura Y."/>
            <person name="Tsolas J.M."/>
            <person name="Valente V.L."/>
            <person name="Venter E."/>
            <person name="Venter J.C."/>
            <person name="Vicario S."/>
            <person name="Vieira F.G."/>
            <person name="Vilella A.J."/>
            <person name="Villasante A."/>
            <person name="Walenz B."/>
            <person name="Wang J."/>
            <person name="Wasserman M."/>
            <person name="Watts T."/>
            <person name="Wilson D."/>
            <person name="Wilson R.K."/>
            <person name="Wing R.A."/>
            <person name="Wolfner M.F."/>
            <person name="Wong A."/>
            <person name="Wong G.K."/>
            <person name="Wu C.I."/>
            <person name="Wu G."/>
            <person name="Yamamoto D."/>
            <person name="Yang H.P."/>
            <person name="Yang S.P."/>
            <person name="Yorke J.A."/>
            <person name="Yoshida K."/>
            <person name="Zdobnov E."/>
            <person name="Zhang P."/>
            <person name="Zhang Y."/>
            <person name="Zimin A.V."/>
            <person name="Baldwin J."/>
            <person name="Abdouelleil A."/>
            <person name="Abdulkadir J."/>
            <person name="Abebe A."/>
            <person name="Abera B."/>
            <person name="Abreu J."/>
            <person name="Acer S.C."/>
            <person name="Aftuck L."/>
            <person name="Alexander A."/>
            <person name="An P."/>
            <person name="Anderson E."/>
            <person name="Anderson S."/>
            <person name="Arachi H."/>
            <person name="Azer M."/>
            <person name="Bachantsang P."/>
            <person name="Barry A."/>
            <person name="Bayul T."/>
            <person name="Berlin A."/>
            <person name="Bessette D."/>
            <person name="Bloom T."/>
            <person name="Blye J."/>
            <person name="Boguslavskiy L."/>
            <person name="Bonnet C."/>
            <person name="Boukhgalter B."/>
            <person name="Bourzgui I."/>
            <person name="Brown A."/>
            <person name="Cahill P."/>
            <person name="Channer S."/>
            <person name="Cheshatsang Y."/>
            <person name="Chuda L."/>
            <person name="Citroen M."/>
            <person name="Collymore A."/>
            <person name="Cooke P."/>
            <person name="Costello M."/>
            <person name="D'Aco K."/>
            <person name="Daza R."/>
            <person name="De Haan G."/>
            <person name="DeGray S."/>
            <person name="DeMaso C."/>
            <person name="Dhargay N."/>
            <person name="Dooley K."/>
            <person name="Dooley E."/>
            <person name="Doricent M."/>
            <person name="Dorje P."/>
            <person name="Dorjee K."/>
            <person name="Dupes A."/>
            <person name="Elong R."/>
            <person name="Falk J."/>
            <person name="Farina A."/>
            <person name="Faro S."/>
            <person name="Ferguson D."/>
            <person name="Fisher S."/>
            <person name="Foley C.D."/>
            <person name="Franke A."/>
            <person name="Friedrich D."/>
            <person name="Gadbois L."/>
            <person name="Gearin G."/>
            <person name="Gearin C.R."/>
            <person name="Giannoukos G."/>
            <person name="Goode T."/>
            <person name="Graham J."/>
            <person name="Grandbois E."/>
            <person name="Grewal S."/>
            <person name="Gyaltsen K."/>
            <person name="Hafez N."/>
            <person name="Hagos B."/>
            <person name="Hall J."/>
            <person name="Henson C."/>
            <person name="Hollinger A."/>
            <person name="Honan T."/>
            <person name="Huard M.D."/>
            <person name="Hughes L."/>
            <person name="Hurhula B."/>
            <person name="Husby M.E."/>
            <person name="Kamat A."/>
            <person name="Kanga B."/>
            <person name="Kashin S."/>
            <person name="Khazanovich D."/>
            <person name="Kisner P."/>
            <person name="Lance K."/>
            <person name="Lara M."/>
            <person name="Lee W."/>
            <person name="Lennon N."/>
            <person name="Letendre F."/>
            <person name="LeVine R."/>
            <person name="Lipovsky A."/>
            <person name="Liu X."/>
            <person name="Liu J."/>
            <person name="Liu S."/>
            <person name="Lokyitsang T."/>
            <person name="Lokyitsang Y."/>
            <person name="Lubonja R."/>
            <person name="Lui A."/>
            <person name="MacDonald P."/>
            <person name="Magnisalis V."/>
            <person name="Maru K."/>
            <person name="Matthews C."/>
            <person name="McCusker W."/>
            <person name="McDonough S."/>
            <person name="Mehta T."/>
            <person name="Meldrim J."/>
            <person name="Meneus L."/>
            <person name="Mihai O."/>
            <person name="Mihalev A."/>
            <person name="Mihova T."/>
            <person name="Mittelman R."/>
            <person name="Mlenga V."/>
            <person name="Montmayeur A."/>
            <person name="Mulrain L."/>
            <person name="Navidi A."/>
            <person name="Naylor J."/>
            <person name="Negash T."/>
            <person name="Nguyen T."/>
            <person name="Nguyen N."/>
            <person name="Nicol R."/>
            <person name="Norbu C."/>
            <person name="Norbu N."/>
            <person name="Novod N."/>
            <person name="O'Neill B."/>
            <person name="Osman S."/>
            <person name="Markiewicz E."/>
            <person name="Oyono O.L."/>
            <person name="Patti C."/>
            <person name="Phunkhang P."/>
            <person name="Pierre F."/>
            <person name="Priest M."/>
            <person name="Raghuraman S."/>
            <person name="Rege F."/>
            <person name="Reyes R."/>
            <person name="Rise C."/>
            <person name="Rogov P."/>
            <person name="Ross K."/>
            <person name="Ryan E."/>
            <person name="Settipalli S."/>
            <person name="Shea T."/>
            <person name="Sherpa N."/>
            <person name="Shi L."/>
            <person name="Shih D."/>
            <person name="Sparrow T."/>
            <person name="Spaulding J."/>
            <person name="Stalker J."/>
            <person name="Stange-Thomann N."/>
            <person name="Stavropoulos S."/>
            <person name="Stone C."/>
            <person name="Strader C."/>
            <person name="Tesfaye S."/>
            <person name="Thomson T."/>
            <person name="Thoulutsang Y."/>
            <person name="Thoulutsang D."/>
            <person name="Topham K."/>
            <person name="Topping I."/>
            <person name="Tsamla T."/>
            <person name="Vassiliev H."/>
            <person name="Vo A."/>
            <person name="Wangchuk T."/>
            <person name="Wangdi T."/>
            <person name="Weiand M."/>
            <person name="Wilkinson J."/>
            <person name="Wilson A."/>
            <person name="Yadav S."/>
            <person name="Young G."/>
            <person name="Yu Q."/>
            <person name="Zembek L."/>
            <person name="Zhong D."/>
            <person name="Zimmer A."/>
            <person name="Zwirko Z."/>
            <person name="Jaffe D.B."/>
            <person name="Alvarez P."/>
            <person name="Brockman W."/>
            <person name="Butler J."/>
            <person name="Chin C."/>
            <person name="Gnerre S."/>
            <person name="Grabherr M."/>
            <person name="Kleber M."/>
            <person name="Mauceli E."/>
            <person name="MacCallum I."/>
        </authorList>
    </citation>
    <scope>NUCLEOTIDE SEQUENCE [LARGE SCALE GENOMIC DNA]</scope>
    <source>
        <strain evidence="2">Tucson 15287-2541.00</strain>
    </source>
</reference>
<dbReference type="OMA" id="MSNASYK"/>
<sequence length="420" mass="47181">MFLPETEDMLPRAAPRPCTAVPLGHVDEIVKPTVPEVSILFGEPLQQQQAQIQQPQQQQSASAQRPLSNFATWKKQILPRVNFSPVLVTELGPGSPPATSSAGNDYNYLPRARFNEERTTPPRNMNVGYAAPGPYATDHLGSAQRLPNQSDVLTICASTQTETDSIRLDAKLDLSNLAEKKDIREVLALLEMMRQDQQQLRRLCESLAQQQEKQQQLPTQSPKTYKETASQCDLMVSSKSNSTVKRITPTVQDYIVEEEDEELPAVIYELPARMNPKFQSPRAAPPIAQSTGYRVNTPKAKLAPGVLPKPSTEQSMVMNELALKYLPQRQIHELMDELHVSPKATATTPLRPIDNFVSSPSNMSNASYKYLKKYRLLPEEQLGYEQHHQSPQGIPKMPQQKVCQEQMLDLDNIRNQPKLI</sequence>
<dbReference type="KEGG" id="dgr:6568705"/>
<dbReference type="EMBL" id="CH916375">
    <property type="protein sequence ID" value="EDV98409.1"/>
    <property type="molecule type" value="Genomic_DNA"/>
</dbReference>
<proteinExistence type="predicted"/>
<name>B4JVE1_DROGR</name>
<accession>B4JVE1</accession>
<dbReference type="GO" id="GO:0055059">
    <property type="term" value="P:asymmetric neuroblast division"/>
    <property type="evidence" value="ECO:0007669"/>
    <property type="project" value="EnsemblMetazoa"/>
</dbReference>
<dbReference type="SMR" id="B4JVE1"/>
<dbReference type="STRING" id="7222.B4JVE1"/>
<organism evidence="2">
    <name type="scientific">Drosophila grimshawi</name>
    <name type="common">Hawaiian fruit fly</name>
    <name type="synonym">Idiomyia grimshawi</name>
    <dbReference type="NCBI Taxonomy" id="7222"/>
    <lineage>
        <taxon>Eukaryota</taxon>
        <taxon>Metazoa</taxon>
        <taxon>Ecdysozoa</taxon>
        <taxon>Arthropoda</taxon>
        <taxon>Hexapoda</taxon>
        <taxon>Insecta</taxon>
        <taxon>Pterygota</taxon>
        <taxon>Neoptera</taxon>
        <taxon>Endopterygota</taxon>
        <taxon>Diptera</taxon>
        <taxon>Brachycera</taxon>
        <taxon>Muscomorpha</taxon>
        <taxon>Ephydroidea</taxon>
        <taxon>Drosophilidae</taxon>
        <taxon>Drosophila</taxon>
        <taxon>Hawaiian Drosophila</taxon>
    </lineage>
</organism>
<dbReference type="FunCoup" id="B4JVE1">
    <property type="interactions" value="63"/>
</dbReference>
<dbReference type="HOGENOM" id="CLU_656004_0_0_1"/>
<dbReference type="InParanoid" id="B4JVE1"/>
<evidence type="ECO:0000313" key="2">
    <source>
        <dbReference type="Proteomes" id="UP000001070"/>
    </source>
</evidence>
<dbReference type="GO" id="GO:0005813">
    <property type="term" value="C:centrosome"/>
    <property type="evidence" value="ECO:0007669"/>
    <property type="project" value="EnsemblMetazoa"/>
</dbReference>